<keyword evidence="3" id="KW-1185">Reference proteome</keyword>
<evidence type="ECO:0000259" key="1">
    <source>
        <dbReference type="Pfam" id="PF18925"/>
    </source>
</evidence>
<organism evidence="2 3">
    <name type="scientific">Ferruginibacter yonginensis</name>
    <dbReference type="NCBI Taxonomy" id="1310416"/>
    <lineage>
        <taxon>Bacteria</taxon>
        <taxon>Pseudomonadati</taxon>
        <taxon>Bacteroidota</taxon>
        <taxon>Chitinophagia</taxon>
        <taxon>Chitinophagales</taxon>
        <taxon>Chitinophagaceae</taxon>
        <taxon>Ferruginibacter</taxon>
    </lineage>
</organism>
<dbReference type="RefSeq" id="WP_379707916.1">
    <property type="nucleotide sequence ID" value="NZ_JBHSCZ010000001.1"/>
</dbReference>
<protein>
    <submittedName>
        <fullName evidence="2">DUF5675 family protein</fullName>
    </submittedName>
</protein>
<dbReference type="Pfam" id="PF18925">
    <property type="entry name" value="DUF5675"/>
    <property type="match status" value="1"/>
</dbReference>
<feature type="domain" description="DUF5675" evidence="1">
    <location>
        <begin position="8"/>
        <end position="126"/>
    </location>
</feature>
<gene>
    <name evidence="2" type="ORF">ACFOWM_06280</name>
</gene>
<dbReference type="EMBL" id="JBHSCZ010000001">
    <property type="protein sequence ID" value="MFC4262474.1"/>
    <property type="molecule type" value="Genomic_DNA"/>
</dbReference>
<dbReference type="InterPro" id="IPR043732">
    <property type="entry name" value="DUF5675"/>
</dbReference>
<evidence type="ECO:0000313" key="2">
    <source>
        <dbReference type="EMBL" id="MFC4262474.1"/>
    </source>
</evidence>
<dbReference type="Proteomes" id="UP001595907">
    <property type="component" value="Unassembled WGS sequence"/>
</dbReference>
<reference evidence="3" key="1">
    <citation type="journal article" date="2019" name="Int. J. Syst. Evol. Microbiol.">
        <title>The Global Catalogue of Microorganisms (GCM) 10K type strain sequencing project: providing services to taxonomists for standard genome sequencing and annotation.</title>
        <authorList>
            <consortium name="The Broad Institute Genomics Platform"/>
            <consortium name="The Broad Institute Genome Sequencing Center for Infectious Disease"/>
            <person name="Wu L."/>
            <person name="Ma J."/>
        </authorList>
    </citation>
    <scope>NUCLEOTIDE SEQUENCE [LARGE SCALE GENOMIC DNA]</scope>
    <source>
        <strain evidence="3">CECT 8289</strain>
    </source>
</reference>
<evidence type="ECO:0000313" key="3">
    <source>
        <dbReference type="Proteomes" id="UP001595907"/>
    </source>
</evidence>
<comment type="caution">
    <text evidence="2">The sequence shown here is derived from an EMBL/GenBank/DDBJ whole genome shotgun (WGS) entry which is preliminary data.</text>
</comment>
<sequence length="146" mass="16488">MNKTFEIKLERTLKAKNYTEGKLYVNGVFFCHTIEDVVRAKAGFWSKLVKVYAQTAIPYGRYPVLVTWSNRFKRMLTGVFAVPDFEGIRIHSGTSELSSAGCIIVSYKKSITGRLVLDAAAMNDLCNMVTEAQKEMKCYITIVDKV</sequence>
<accession>A0ABV8QTX5</accession>
<name>A0ABV8QTX5_9BACT</name>
<proteinExistence type="predicted"/>